<organism evidence="1 2">
    <name type="scientific">Tepidiforma flava</name>
    <dbReference type="NCBI Taxonomy" id="3004094"/>
    <lineage>
        <taxon>Bacteria</taxon>
        <taxon>Bacillati</taxon>
        <taxon>Chloroflexota</taxon>
        <taxon>Tepidiformia</taxon>
        <taxon>Tepidiformales</taxon>
        <taxon>Tepidiformaceae</taxon>
        <taxon>Tepidiforma</taxon>
    </lineage>
</organism>
<gene>
    <name evidence="1" type="ORF">O0235_11985</name>
</gene>
<evidence type="ECO:0000313" key="2">
    <source>
        <dbReference type="Proteomes" id="UP001212803"/>
    </source>
</evidence>
<proteinExistence type="predicted"/>
<name>A0ABY7M4N7_9CHLR</name>
<protein>
    <submittedName>
        <fullName evidence="1">Uncharacterized protein</fullName>
    </submittedName>
</protein>
<evidence type="ECO:0000313" key="1">
    <source>
        <dbReference type="EMBL" id="WBL35489.1"/>
    </source>
</evidence>
<reference evidence="1 2" key="1">
    <citation type="journal article" date="2023" name="ISME J.">
        <title>Thermophilic Dehalococcoidia with unusual traits shed light on an unexpected past.</title>
        <authorList>
            <person name="Palmer M."/>
            <person name="Covington J.K."/>
            <person name="Zhou E.M."/>
            <person name="Thomas S.C."/>
            <person name="Habib N."/>
            <person name="Seymour C.O."/>
            <person name="Lai D."/>
            <person name="Johnston J."/>
            <person name="Hashimi A."/>
            <person name="Jiao J.Y."/>
            <person name="Muok A.R."/>
            <person name="Liu L."/>
            <person name="Xian W.D."/>
            <person name="Zhi X.Y."/>
            <person name="Li M.M."/>
            <person name="Silva L.P."/>
            <person name="Bowen B.P."/>
            <person name="Louie K."/>
            <person name="Briegel A."/>
            <person name="Pett-Ridge J."/>
            <person name="Weber P.K."/>
            <person name="Tocheva E.I."/>
            <person name="Woyke T."/>
            <person name="Northen T.R."/>
            <person name="Mayali X."/>
            <person name="Li W.J."/>
            <person name="Hedlund B.P."/>
        </authorList>
    </citation>
    <scope>NUCLEOTIDE SEQUENCE [LARGE SCALE GENOMIC DNA]</scope>
    <source>
        <strain evidence="1 2">YIM 72310</strain>
    </source>
</reference>
<sequence length="47" mass="4786">MRPEPGSLAQRALLAAIVLAMVAASLAATFESAAARAASGVYRFFCG</sequence>
<keyword evidence="2" id="KW-1185">Reference proteome</keyword>
<dbReference type="RefSeq" id="WP_270056015.1">
    <property type="nucleotide sequence ID" value="NZ_CP115149.1"/>
</dbReference>
<dbReference type="EMBL" id="CP115149">
    <property type="protein sequence ID" value="WBL35489.1"/>
    <property type="molecule type" value="Genomic_DNA"/>
</dbReference>
<accession>A0ABY7M4N7</accession>
<dbReference type="Proteomes" id="UP001212803">
    <property type="component" value="Chromosome"/>
</dbReference>